<organism evidence="1 2">
    <name type="scientific">Neorhodopirellula lusitana</name>
    <dbReference type="NCBI Taxonomy" id="445327"/>
    <lineage>
        <taxon>Bacteria</taxon>
        <taxon>Pseudomonadati</taxon>
        <taxon>Planctomycetota</taxon>
        <taxon>Planctomycetia</taxon>
        <taxon>Pirellulales</taxon>
        <taxon>Pirellulaceae</taxon>
        <taxon>Neorhodopirellula</taxon>
    </lineage>
</organism>
<dbReference type="Proteomes" id="UP001158067">
    <property type="component" value="Unassembled WGS sequence"/>
</dbReference>
<sequence>MPPSGQSLQLKLGAFAAVTQLGTVLKLAAFSKLEFELSANQISGNICDSPFSNWL</sequence>
<proteinExistence type="predicted"/>
<accession>A0ABY1QFY1</accession>
<reference evidence="1 2" key="1">
    <citation type="submission" date="2017-05" db="EMBL/GenBank/DDBJ databases">
        <authorList>
            <person name="Varghese N."/>
            <person name="Submissions S."/>
        </authorList>
    </citation>
    <scope>NUCLEOTIDE SEQUENCE [LARGE SCALE GENOMIC DNA]</scope>
    <source>
        <strain evidence="1 2">DSM 25457</strain>
    </source>
</reference>
<dbReference type="EMBL" id="FXUG01000011">
    <property type="protein sequence ID" value="SMP68356.1"/>
    <property type="molecule type" value="Genomic_DNA"/>
</dbReference>
<comment type="caution">
    <text evidence="1">The sequence shown here is derived from an EMBL/GenBank/DDBJ whole genome shotgun (WGS) entry which is preliminary data.</text>
</comment>
<keyword evidence="2" id="KW-1185">Reference proteome</keyword>
<evidence type="ECO:0000313" key="1">
    <source>
        <dbReference type="EMBL" id="SMP68356.1"/>
    </source>
</evidence>
<name>A0ABY1QFY1_9BACT</name>
<evidence type="ECO:0000313" key="2">
    <source>
        <dbReference type="Proteomes" id="UP001158067"/>
    </source>
</evidence>
<gene>
    <name evidence="1" type="ORF">SAMN06265222_11146</name>
</gene>
<protein>
    <submittedName>
        <fullName evidence="1">Uncharacterized protein</fullName>
    </submittedName>
</protein>